<dbReference type="AlphaFoldDB" id="A0A4W3KHM9"/>
<dbReference type="Proteomes" id="UP000314986">
    <property type="component" value="Unassembled WGS sequence"/>
</dbReference>
<reference evidence="1" key="4">
    <citation type="submission" date="2025-08" db="UniProtKB">
        <authorList>
            <consortium name="Ensembl"/>
        </authorList>
    </citation>
    <scope>IDENTIFICATION</scope>
</reference>
<dbReference type="InParanoid" id="A0A4W3KHM9"/>
<accession>A0A4W3KHM9</accession>
<reference evidence="2" key="3">
    <citation type="journal article" date="2014" name="Nature">
        <title>Elephant shark genome provides unique insights into gnathostome evolution.</title>
        <authorList>
            <consortium name="International Elephant Shark Genome Sequencing Consortium"/>
            <person name="Venkatesh B."/>
            <person name="Lee A.P."/>
            <person name="Ravi V."/>
            <person name="Maurya A.K."/>
            <person name="Lian M.M."/>
            <person name="Swann J.B."/>
            <person name="Ohta Y."/>
            <person name="Flajnik M.F."/>
            <person name="Sutoh Y."/>
            <person name="Kasahara M."/>
            <person name="Hoon S."/>
            <person name="Gangu V."/>
            <person name="Roy S.W."/>
            <person name="Irimia M."/>
            <person name="Korzh V."/>
            <person name="Kondrychyn I."/>
            <person name="Lim Z.W."/>
            <person name="Tay B.H."/>
            <person name="Tohari S."/>
            <person name="Kong K.W."/>
            <person name="Ho S."/>
            <person name="Lorente-Galdos B."/>
            <person name="Quilez J."/>
            <person name="Marques-Bonet T."/>
            <person name="Raney B.J."/>
            <person name="Ingham P.W."/>
            <person name="Tay A."/>
            <person name="Hillier L.W."/>
            <person name="Minx P."/>
            <person name="Boehm T."/>
            <person name="Wilson R.K."/>
            <person name="Brenner S."/>
            <person name="Warren W.C."/>
        </authorList>
    </citation>
    <scope>NUCLEOTIDE SEQUENCE [LARGE SCALE GENOMIC DNA]</scope>
</reference>
<dbReference type="GeneTree" id="ENSGT00390000009484"/>
<sequence>MSLILIHSKLSSMDVSTIFMHCSVSCCSPSSSNGYTYPYHLGEPIGNTLYNIDYCWKPYSKQKAIRSGSSSGFRRNNPHPSQVSSISITYEKTIVYASATAKPRSQEDICRTISAQYRSIYQQDYLGMPQGFQMKYAMPRPSNIKLENPCPPLIDPECRRKPKESSDHTVCSSRYSSNKRWDIPAQGIVPTVTPKHIDNQKNSKLLTTYSTEFGKDHVDLSAIIKSLKPREIDNYLNTLPEKGMAPLHIEIMIEIQYRNFQHPTRPFGPWCPHTTIICDVL</sequence>
<keyword evidence="2" id="KW-1185">Reference proteome</keyword>
<evidence type="ECO:0000313" key="1">
    <source>
        <dbReference type="Ensembl" id="ENSCMIP00000046925.1"/>
    </source>
</evidence>
<dbReference type="InterPro" id="IPR043460">
    <property type="entry name" value="MEDAG/TEX26"/>
</dbReference>
<name>A0A4W3KHM9_CALMI</name>
<dbReference type="Ensembl" id="ENSCMIT00000047590.1">
    <property type="protein sequence ID" value="ENSCMIP00000046925.1"/>
    <property type="gene ID" value="ENSCMIG00000019268.1"/>
</dbReference>
<evidence type="ECO:0000313" key="2">
    <source>
        <dbReference type="Proteomes" id="UP000314986"/>
    </source>
</evidence>
<dbReference type="PANTHER" id="PTHR33769">
    <property type="entry name" value="TESTIS-EXPRESSED PROTEIN 26 ISOFORM X3"/>
    <property type="match status" value="1"/>
</dbReference>
<reference evidence="2" key="2">
    <citation type="journal article" date="2007" name="PLoS Biol.">
        <title>Survey sequencing and comparative analysis of the elephant shark (Callorhinchus milii) genome.</title>
        <authorList>
            <person name="Venkatesh B."/>
            <person name="Kirkness E.F."/>
            <person name="Loh Y.H."/>
            <person name="Halpern A.L."/>
            <person name="Lee A.P."/>
            <person name="Johnson J."/>
            <person name="Dandona N."/>
            <person name="Viswanathan L.D."/>
            <person name="Tay A."/>
            <person name="Venter J.C."/>
            <person name="Strausberg R.L."/>
            <person name="Brenner S."/>
        </authorList>
    </citation>
    <scope>NUCLEOTIDE SEQUENCE [LARGE SCALE GENOMIC DNA]</scope>
</reference>
<reference evidence="2" key="1">
    <citation type="journal article" date="2006" name="Science">
        <title>Ancient noncoding elements conserved in the human genome.</title>
        <authorList>
            <person name="Venkatesh B."/>
            <person name="Kirkness E.F."/>
            <person name="Loh Y.H."/>
            <person name="Halpern A.L."/>
            <person name="Lee A.P."/>
            <person name="Johnson J."/>
            <person name="Dandona N."/>
            <person name="Viswanathan L.D."/>
            <person name="Tay A."/>
            <person name="Venter J.C."/>
            <person name="Strausberg R.L."/>
            <person name="Brenner S."/>
        </authorList>
    </citation>
    <scope>NUCLEOTIDE SEQUENCE [LARGE SCALE GENOMIC DNA]</scope>
</reference>
<organism evidence="1 2">
    <name type="scientific">Callorhinchus milii</name>
    <name type="common">Ghost shark</name>
    <dbReference type="NCBI Taxonomy" id="7868"/>
    <lineage>
        <taxon>Eukaryota</taxon>
        <taxon>Metazoa</taxon>
        <taxon>Chordata</taxon>
        <taxon>Craniata</taxon>
        <taxon>Vertebrata</taxon>
        <taxon>Chondrichthyes</taxon>
        <taxon>Holocephali</taxon>
        <taxon>Chimaeriformes</taxon>
        <taxon>Callorhinchidae</taxon>
        <taxon>Callorhinchus</taxon>
    </lineage>
</organism>
<reference evidence="1" key="5">
    <citation type="submission" date="2025-09" db="UniProtKB">
        <authorList>
            <consortium name="Ensembl"/>
        </authorList>
    </citation>
    <scope>IDENTIFICATION</scope>
</reference>
<dbReference type="OMA" id="DTNWDSY"/>
<protein>
    <submittedName>
        <fullName evidence="1">Uncharacterized protein</fullName>
    </submittedName>
</protein>
<proteinExistence type="predicted"/>
<dbReference type="GO" id="GO:0005737">
    <property type="term" value="C:cytoplasm"/>
    <property type="evidence" value="ECO:0007669"/>
    <property type="project" value="TreeGrafter"/>
</dbReference>
<dbReference type="PANTHER" id="PTHR33769:SF1">
    <property type="entry name" value="TESTIS-EXPRESSED PROTEIN 26"/>
    <property type="match status" value="1"/>
</dbReference>